<dbReference type="GO" id="GO:0009451">
    <property type="term" value="P:RNA modification"/>
    <property type="evidence" value="ECO:0007669"/>
    <property type="project" value="InterPro"/>
</dbReference>
<feature type="repeat" description="PPR" evidence="2">
    <location>
        <begin position="382"/>
        <end position="416"/>
    </location>
</feature>
<dbReference type="NCBIfam" id="TIGR00756">
    <property type="entry name" value="PPR"/>
    <property type="match status" value="4"/>
</dbReference>
<dbReference type="OrthoDB" id="185373at2759"/>
<dbReference type="Pfam" id="PF01535">
    <property type="entry name" value="PPR"/>
    <property type="match status" value="5"/>
</dbReference>
<protein>
    <submittedName>
        <fullName evidence="3">Pentatricopeptide repeat-containing protein</fullName>
    </submittedName>
</protein>
<dbReference type="AlphaFoldDB" id="A0A9E7EHZ9"/>
<reference evidence="3" key="1">
    <citation type="submission" date="2022-05" db="EMBL/GenBank/DDBJ databases">
        <title>The Musa troglodytarum L. genome provides insights into the mechanism of non-climacteric behaviour and enrichment of carotenoids.</title>
        <authorList>
            <person name="Wang J."/>
        </authorList>
    </citation>
    <scope>NUCLEOTIDE SEQUENCE</scope>
    <source>
        <tissue evidence="3">Leaf</tissue>
    </source>
</reference>
<feature type="repeat" description="PPR" evidence="2">
    <location>
        <begin position="180"/>
        <end position="214"/>
    </location>
</feature>
<sequence>MARPWSRTEENRVVELVKRCTTIGHLKQVHAHVVAGGQCQNNFVITKLVRSFAEFGDLYRARATADALHTPNVFVWTALIRGYSQSFGTGGCGEALLLYTRMCRDPEIKPLTFTISSVLKACGRLLAFQEGKQIHAHALKQGFQLDARVQTTLIDFYSKCKQLTEARTAFDGIVRAGAKDVQAWNTMIAAYAEAGGMDTARALFEIMPERNTVTWISMIGGYASLDQMDTARQLLQLRPANGEEDAVVHTAMITGYAKCGDIAAARSIFDKMQERDVASWNAMISAYSQASLNDEALYLFKLMLSTTGRRKVEPNFATIATIVSACASYGSPSLAIWIQDYIDHCGRRLLNSHTVAALIDLHSKCGDLDKAWELFRGWKHKDLICYSSMIGGLGINGRAKDAMELFEELIEVGVEPDSICFVSVLTACSHAGLVDEGRRYFRLMRDEHCIVPTADHYMCIVDLLGRAGCIDEAYRLMTVDVPPGVPLHAGVWGALLSACRTHSNGTVGEAAARRLMELEPENAGNYVLLSNIYARAGRWEGVAQIRALMRSRGMRKPPGWSLVEVEGGSAKFLTGEVYERKLGMVLDLLDWELKDRGYVMNHLSSIVRHDGEGNSPSLKRIMVTMEKYLFDI</sequence>
<dbReference type="FunFam" id="1.25.40.10:FF:000090">
    <property type="entry name" value="Pentatricopeptide repeat-containing protein, chloroplastic"/>
    <property type="match status" value="1"/>
</dbReference>
<dbReference type="SUPFAM" id="SSF48452">
    <property type="entry name" value="TPR-like"/>
    <property type="match status" value="1"/>
</dbReference>
<dbReference type="Pfam" id="PF13041">
    <property type="entry name" value="PPR_2"/>
    <property type="match status" value="1"/>
</dbReference>
<organism evidence="3 4">
    <name type="scientific">Musa troglodytarum</name>
    <name type="common">fe'i banana</name>
    <dbReference type="NCBI Taxonomy" id="320322"/>
    <lineage>
        <taxon>Eukaryota</taxon>
        <taxon>Viridiplantae</taxon>
        <taxon>Streptophyta</taxon>
        <taxon>Embryophyta</taxon>
        <taxon>Tracheophyta</taxon>
        <taxon>Spermatophyta</taxon>
        <taxon>Magnoliopsida</taxon>
        <taxon>Liliopsida</taxon>
        <taxon>Zingiberales</taxon>
        <taxon>Musaceae</taxon>
        <taxon>Musa</taxon>
    </lineage>
</organism>
<feature type="repeat" description="PPR" evidence="2">
    <location>
        <begin position="245"/>
        <end position="279"/>
    </location>
</feature>
<dbReference type="PANTHER" id="PTHR47926">
    <property type="entry name" value="PENTATRICOPEPTIDE REPEAT-CONTAINING PROTEIN"/>
    <property type="match status" value="1"/>
</dbReference>
<evidence type="ECO:0000313" key="4">
    <source>
        <dbReference type="Proteomes" id="UP001055439"/>
    </source>
</evidence>
<keyword evidence="1" id="KW-0677">Repeat</keyword>
<dbReference type="InterPro" id="IPR046960">
    <property type="entry name" value="PPR_At4g14850-like_plant"/>
</dbReference>
<proteinExistence type="predicted"/>
<evidence type="ECO:0000256" key="2">
    <source>
        <dbReference type="PROSITE-ProRule" id="PRU00708"/>
    </source>
</evidence>
<gene>
    <name evidence="3" type="ORF">MUK42_05903</name>
</gene>
<dbReference type="Pfam" id="PF20431">
    <property type="entry name" value="E_motif"/>
    <property type="match status" value="1"/>
</dbReference>
<dbReference type="InterPro" id="IPR046848">
    <property type="entry name" value="E_motif"/>
</dbReference>
<dbReference type="InterPro" id="IPR011990">
    <property type="entry name" value="TPR-like_helical_dom_sf"/>
</dbReference>
<dbReference type="Proteomes" id="UP001055439">
    <property type="component" value="Chromosome 10"/>
</dbReference>
<dbReference type="Gene3D" id="1.25.40.10">
    <property type="entry name" value="Tetratricopeptide repeat domain"/>
    <property type="match status" value="3"/>
</dbReference>
<dbReference type="EMBL" id="CP097503">
    <property type="protein sequence ID" value="URD77724.1"/>
    <property type="molecule type" value="Genomic_DNA"/>
</dbReference>
<keyword evidence="4" id="KW-1185">Reference proteome</keyword>
<dbReference type="PROSITE" id="PS51375">
    <property type="entry name" value="PPR"/>
    <property type="match status" value="4"/>
</dbReference>
<evidence type="ECO:0000256" key="1">
    <source>
        <dbReference type="ARBA" id="ARBA00022737"/>
    </source>
</evidence>
<name>A0A9E7EHZ9_9LILI</name>
<accession>A0A9E7EHZ9</accession>
<evidence type="ECO:0000313" key="3">
    <source>
        <dbReference type="EMBL" id="URD77724.1"/>
    </source>
</evidence>
<dbReference type="PANTHER" id="PTHR47926:SF457">
    <property type="entry name" value="PENTACOTRIPEPTIDE-REPEAT REGION OF PRORP DOMAIN-CONTAINING PROTEIN"/>
    <property type="match status" value="1"/>
</dbReference>
<dbReference type="GO" id="GO:0003723">
    <property type="term" value="F:RNA binding"/>
    <property type="evidence" value="ECO:0007669"/>
    <property type="project" value="InterPro"/>
</dbReference>
<dbReference type="InterPro" id="IPR002885">
    <property type="entry name" value="PPR_rpt"/>
</dbReference>
<feature type="repeat" description="PPR" evidence="2">
    <location>
        <begin position="417"/>
        <end position="451"/>
    </location>
</feature>